<evidence type="ECO:0000259" key="1">
    <source>
        <dbReference type="Pfam" id="PF04248"/>
    </source>
</evidence>
<organism evidence="2 3">
    <name type="scientific">Amniculicola lignicola CBS 123094</name>
    <dbReference type="NCBI Taxonomy" id="1392246"/>
    <lineage>
        <taxon>Eukaryota</taxon>
        <taxon>Fungi</taxon>
        <taxon>Dikarya</taxon>
        <taxon>Ascomycota</taxon>
        <taxon>Pezizomycotina</taxon>
        <taxon>Dothideomycetes</taxon>
        <taxon>Pleosporomycetidae</taxon>
        <taxon>Pleosporales</taxon>
        <taxon>Amniculicolaceae</taxon>
        <taxon>Amniculicola</taxon>
    </lineage>
</organism>
<sequence length="243" mass="27888">KLAKKLASNGPHKYEHTPRRVRALFNHKYALDTTKAYHVWEHPYYPQFYIPTTAFTSAAKLSKGAAIDGTNETVHLAKLDVGDKSTERVLIFSAGPLKGLVKIDFPALDQWFEEDVPIYQHPKDPYKRVDILSSTRKIRVEVDGVVVAESANPLILYETLLRPRYYLPATSVNWELLSQSGTETKCPYKGKANYYNVTVKGKEYRDLVWYYIYPTVESGPIAGHLCFYNEHVDIWVDGEKEER</sequence>
<dbReference type="Gene3D" id="2.170.150.40">
    <property type="entry name" value="Domain of unknown function (DUF427)"/>
    <property type="match status" value="2"/>
</dbReference>
<dbReference type="Proteomes" id="UP000799779">
    <property type="component" value="Unassembled WGS sequence"/>
</dbReference>
<accession>A0A6A5W0T3</accession>
<evidence type="ECO:0000313" key="3">
    <source>
        <dbReference type="Proteomes" id="UP000799779"/>
    </source>
</evidence>
<dbReference type="InterPro" id="IPR007361">
    <property type="entry name" value="DUF427"/>
</dbReference>
<dbReference type="InterPro" id="IPR038694">
    <property type="entry name" value="DUF427_sf"/>
</dbReference>
<keyword evidence="3" id="KW-1185">Reference proteome</keyword>
<feature type="domain" description="DUF427" evidence="1">
    <location>
        <begin position="138"/>
        <end position="230"/>
    </location>
</feature>
<dbReference type="OrthoDB" id="18996at2759"/>
<feature type="non-terminal residue" evidence="2">
    <location>
        <position position="1"/>
    </location>
</feature>
<evidence type="ECO:0000313" key="2">
    <source>
        <dbReference type="EMBL" id="KAF1995542.1"/>
    </source>
</evidence>
<proteinExistence type="predicted"/>
<dbReference type="EMBL" id="ML977637">
    <property type="protein sequence ID" value="KAF1995542.1"/>
    <property type="molecule type" value="Genomic_DNA"/>
</dbReference>
<dbReference type="PANTHER" id="PTHR34310">
    <property type="entry name" value="DUF427 DOMAIN PROTEIN (AFU_ORTHOLOGUE AFUA_3G02220)"/>
    <property type="match status" value="1"/>
</dbReference>
<name>A0A6A5W0T3_9PLEO</name>
<dbReference type="Pfam" id="PF04248">
    <property type="entry name" value="NTP_transf_9"/>
    <property type="match status" value="1"/>
</dbReference>
<reference evidence="2" key="1">
    <citation type="journal article" date="2020" name="Stud. Mycol.">
        <title>101 Dothideomycetes genomes: a test case for predicting lifestyles and emergence of pathogens.</title>
        <authorList>
            <person name="Haridas S."/>
            <person name="Albert R."/>
            <person name="Binder M."/>
            <person name="Bloem J."/>
            <person name="Labutti K."/>
            <person name="Salamov A."/>
            <person name="Andreopoulos B."/>
            <person name="Baker S."/>
            <person name="Barry K."/>
            <person name="Bills G."/>
            <person name="Bluhm B."/>
            <person name="Cannon C."/>
            <person name="Castanera R."/>
            <person name="Culley D."/>
            <person name="Daum C."/>
            <person name="Ezra D."/>
            <person name="Gonzalez J."/>
            <person name="Henrissat B."/>
            <person name="Kuo A."/>
            <person name="Liang C."/>
            <person name="Lipzen A."/>
            <person name="Lutzoni F."/>
            <person name="Magnuson J."/>
            <person name="Mondo S."/>
            <person name="Nolan M."/>
            <person name="Ohm R."/>
            <person name="Pangilinan J."/>
            <person name="Park H.-J."/>
            <person name="Ramirez L."/>
            <person name="Alfaro M."/>
            <person name="Sun H."/>
            <person name="Tritt A."/>
            <person name="Yoshinaga Y."/>
            <person name="Zwiers L.-H."/>
            <person name="Turgeon B."/>
            <person name="Goodwin S."/>
            <person name="Spatafora J."/>
            <person name="Crous P."/>
            <person name="Grigoriev I."/>
        </authorList>
    </citation>
    <scope>NUCLEOTIDE SEQUENCE</scope>
    <source>
        <strain evidence="2">CBS 123094</strain>
    </source>
</reference>
<gene>
    <name evidence="2" type="ORF">P154DRAFT_500071</name>
</gene>
<dbReference type="AlphaFoldDB" id="A0A6A5W0T3"/>
<dbReference type="PANTHER" id="PTHR34310:SF9">
    <property type="entry name" value="BLR5716 PROTEIN"/>
    <property type="match status" value="1"/>
</dbReference>
<protein>
    <submittedName>
        <fullName evidence="2">DUF427-domain-containing protein</fullName>
    </submittedName>
</protein>